<dbReference type="OMA" id="ICNCTTA"/>
<dbReference type="Gene3D" id="2.10.110.30">
    <property type="match status" value="1"/>
</dbReference>
<feature type="region of interest" description="Disordered" evidence="11">
    <location>
        <begin position="1178"/>
        <end position="1200"/>
    </location>
</feature>
<keyword evidence="3 10" id="KW-0808">Transferase</keyword>
<dbReference type="OrthoDB" id="15304at2759"/>
<comment type="similarity">
    <text evidence="8 10">Belongs to the E3 ubiquitin-protein ligase UBR1-like family.</text>
</comment>
<evidence type="ECO:0000256" key="5">
    <source>
        <dbReference type="ARBA" id="ARBA00022771"/>
    </source>
</evidence>
<evidence type="ECO:0000259" key="12">
    <source>
        <dbReference type="PROSITE" id="PS51157"/>
    </source>
</evidence>
<dbReference type="EC" id="2.3.2.27" evidence="10"/>
<dbReference type="UniPathway" id="UPA00143"/>
<comment type="catalytic activity">
    <reaction evidence="1 10">
        <text>S-ubiquitinyl-[E2 ubiquitin-conjugating enzyme]-L-cysteine + [acceptor protein]-L-lysine = [E2 ubiquitin-conjugating enzyme]-L-cysteine + N(6)-ubiquitinyl-[acceptor protein]-L-lysine.</text>
        <dbReference type="EC" id="2.3.2.27"/>
    </reaction>
</comment>
<proteinExistence type="inferred from homology"/>
<evidence type="ECO:0000256" key="8">
    <source>
        <dbReference type="ARBA" id="ARBA00046341"/>
    </source>
</evidence>
<dbReference type="Pfam" id="PF18995">
    <property type="entry name" value="PRT6_C"/>
    <property type="match status" value="1"/>
</dbReference>
<sequence>MAKLETEVLLKKGKRGAAAYIQAECARPVRPENLNALLDTLLDPLKSIDDWETIDWCRWLMAGGCTPDEFASTVRRYDNATTCGLVWTANFVAYRCRTCGISPCMSLCAECFQRGNHKGHDFNMFRSQAGGACDCGDTNVMKESGFCYLHGPHASGSHESCPDSAAAPPDLLCVANAMMPQLILRLIQHMRQNSISLDGFLGAVNAADKFITMLHDLSSMGAAMRAVMTHALTNPQVYKSLMEYNNDDVSDEYEDFMKTTQRCYDDALGTLRNPLPPTEFEEIPSLQKSLVHRTFLQELVFWTAKFEFPQKIVCLLLNLLPDPEYKEAFTRAFVLHYSRISQLLVRSPDPDMLSNRVVHVSVQLFSNEKLALRMTEQMNLLHVMVISLHYMMHDISFYSPIYQKIGLPIRVVDCGNSVMKDHCYWPLVSDLNNILSHRPVALKFLQDDGLLNMWFNFLSMFQGMNVNQREMNQHIEFEPTTYYAAFSAELEASASPMWALVGHLKDSCTAHLTKNLLWHCKRQLRRWLENVKFGQHMNEDIQVSFHLPLHRYFAVFLYQAVRNQGLSISELLPPPHELKQIIFHPLRVQVAFYEIISGLWVRNGLQIKGQAMTYIQCHFCNSMVDADLYLLQVGLMNIPREEFVSSIFEKFNIVESLSISSDVTNTYLEVDQEMLMMENCLIFLATLSSVRTAIGMSDADLITLEMVTLLCMSDKTHSQLMELMPERCGNSSQSKDFESVLNLVAEYRAPNFESSGNMLQGMYVPKSFVWETEYDPIYILLRAVHRREFQTSMDRFTEFAKHTGKFKGSGAPWPPFRIPSAVSHPYSDPRLVLLSRVVQGVLFVIFYKAVHTSQLSDQMVALAVYLLEMALSVCESGGSSAISRHEESYGRFDMNFGSYYSTDDLLSNLRTEIDSIIVKPANFKDESSDAIEISVDEMEVDGYEGEPDVLDLYDSNYGSMTAFNSNDYHMEDSNPAAPSGTLALMPPTGFADAMVPMTVTDPSSNAAITSTTTARIDDAMHNRVLQVVLASNKTVANVPKKDMMERNSSMGSQPPPTEVMVNESILTLLLKLHAKLSASPDSYVPFWESIAGQKLISDAIAGISNGLQIQQFVGENESKSPRFSHAQLYELLNPVESRIGDGQFFLAKILDKICAKDDACRETVIRLREKIWPKTAEDEEAVRLREEQEKEERRRKAKERQTKLMAEFARKQKQFMEKAMTEEEFLDEMGDSSSDGFGGPSKDDLSESIKPLEYDCVICNQTSASTSDNPIGLVILLQPSSILGRRTEVGEKSPTLPTNEDENWNLEKTRETMASFHRGRLEEYKLHFEESSWLQSVSAGWEGGVHVSSCGHHIHMLCLKGYISALKSQQRQHSISVDRGEYFCPLCRQLANSFLPLSPEFGIRQSALVKDRKNAQTPLTPETTVPEILPSPESNVALEIVKLLREYIFPTTAGKMMDAMTKTMEEMTNITQLRYRQVGSSKNTKSILLFVTSIARTNLELEVVFRGGSLVAAEPQPSTSSSSGSSSTAVSKRSCLVPLLHVLGVHYKILSADPCAPKMWERILGIRFFPDSSLMPMDREVPMLLRDPTTMLLHLLMQLPMHVDLAYFTSMVQGIYNLVYVQILSGLSCGFLEIERECWKHKMANYSSIENPNLIFFLLGTVIRYLEKFPFYWLEKSGAAAAAAMDQDDFTRPQNYASDDREQELELKVQSLLLPYLRIATLLRHQIYEQELPLIRSSDCEFRLLAQFLGLGVSNGGGSGGVSSMDDSESYGSAVFGGPSAESSPHSNSSNSNNNHKNALAAHSFLSWISPTPLTTIWTWCEDMGNFIGRARVASMSLLQSHHKLWSQPRLMKLPHAYDIVFQYYHRKQCPNCNSVPKDPSICLVCGTMVCMRDSCCKPANGSCEAIDHSITCGAGTVIYLSVNSSTIVVVRGRRACLWGSVYLDSFGEEDRELKRGKPLFLSKERYALLQQQWLTHRFDHTTRKWVWHRDNL</sequence>
<feature type="compositionally biased region" description="Low complexity" evidence="11">
    <location>
        <begin position="1780"/>
        <end position="1794"/>
    </location>
</feature>
<evidence type="ECO:0000256" key="3">
    <source>
        <dbReference type="ARBA" id="ARBA00022679"/>
    </source>
</evidence>
<dbReference type="FunFam" id="2.10.110.30:FF:000002">
    <property type="entry name" value="Putative e3 ubiquitin-protein ligase ubr3"/>
    <property type="match status" value="1"/>
</dbReference>
<dbReference type="GO" id="GO:0016567">
    <property type="term" value="P:protein ubiquitination"/>
    <property type="evidence" value="ECO:0007669"/>
    <property type="project" value="UniProtKB-UniRule"/>
</dbReference>
<comment type="pathway">
    <text evidence="2 10">Protein modification; protein ubiquitination.</text>
</comment>
<dbReference type="GO" id="GO:0008270">
    <property type="term" value="F:zinc ion binding"/>
    <property type="evidence" value="ECO:0007669"/>
    <property type="project" value="UniProtKB-UniRule"/>
</dbReference>
<accession>A0A226E360</accession>
<evidence type="ECO:0000313" key="13">
    <source>
        <dbReference type="EMBL" id="OXA52172.1"/>
    </source>
</evidence>
<organism evidence="13 14">
    <name type="scientific">Folsomia candida</name>
    <name type="common">Springtail</name>
    <dbReference type="NCBI Taxonomy" id="158441"/>
    <lineage>
        <taxon>Eukaryota</taxon>
        <taxon>Metazoa</taxon>
        <taxon>Ecdysozoa</taxon>
        <taxon>Arthropoda</taxon>
        <taxon>Hexapoda</taxon>
        <taxon>Collembola</taxon>
        <taxon>Entomobryomorpha</taxon>
        <taxon>Isotomoidea</taxon>
        <taxon>Isotomidae</taxon>
        <taxon>Proisotominae</taxon>
        <taxon>Folsomia</taxon>
    </lineage>
</organism>
<gene>
    <name evidence="13" type="ORF">Fcan01_13318</name>
</gene>
<dbReference type="InterPro" id="IPR044046">
    <property type="entry name" value="E3_ligase_UBR-like_C"/>
</dbReference>
<feature type="region of interest" description="Disordered" evidence="11">
    <location>
        <begin position="1760"/>
        <end position="1794"/>
    </location>
</feature>
<dbReference type="PANTHER" id="PTHR21497">
    <property type="entry name" value="UBIQUITIN LIGASE E3 ALPHA-RELATED"/>
    <property type="match status" value="1"/>
</dbReference>
<comment type="caution">
    <text evidence="13">The sequence shown here is derived from an EMBL/GenBank/DDBJ whole genome shotgun (WGS) entry which is preliminary data.</text>
</comment>
<comment type="function">
    <text evidence="10">Ubiquitin ligase protein which is a component of the N-end rule pathway. Recognizes and binds to proteins bearing specific N-terminal residues that are destabilizing according to the N-end rule, leading to their ubiquitination and subsequent degradation.</text>
</comment>
<dbReference type="Pfam" id="PF02207">
    <property type="entry name" value="zf-UBR"/>
    <property type="match status" value="1"/>
</dbReference>
<evidence type="ECO:0000256" key="11">
    <source>
        <dbReference type="SAM" id="MobiDB-lite"/>
    </source>
</evidence>
<dbReference type="Proteomes" id="UP000198287">
    <property type="component" value="Unassembled WGS sequence"/>
</dbReference>
<dbReference type="PANTHER" id="PTHR21497:SF39">
    <property type="entry name" value="E3 UBIQUITIN-PROTEIN LIGASE UBR3"/>
    <property type="match status" value="1"/>
</dbReference>
<evidence type="ECO:0000256" key="9">
    <source>
        <dbReference type="PROSITE-ProRule" id="PRU00508"/>
    </source>
</evidence>
<evidence type="ECO:0000256" key="10">
    <source>
        <dbReference type="RuleBase" id="RU366018"/>
    </source>
</evidence>
<dbReference type="CDD" id="cd19673">
    <property type="entry name" value="UBR-box_UBR3"/>
    <property type="match status" value="1"/>
</dbReference>
<feature type="domain" description="UBR-type" evidence="12">
    <location>
        <begin position="81"/>
        <end position="152"/>
    </location>
</feature>
<evidence type="ECO:0000256" key="7">
    <source>
        <dbReference type="ARBA" id="ARBA00022833"/>
    </source>
</evidence>
<keyword evidence="6 10" id="KW-0833">Ubl conjugation pathway</keyword>
<evidence type="ECO:0000313" key="14">
    <source>
        <dbReference type="Proteomes" id="UP000198287"/>
    </source>
</evidence>
<dbReference type="PROSITE" id="PS51157">
    <property type="entry name" value="ZF_UBR"/>
    <property type="match status" value="1"/>
</dbReference>
<dbReference type="InterPro" id="IPR003126">
    <property type="entry name" value="Znf_UBR"/>
</dbReference>
<name>A0A226E360_FOLCA</name>
<dbReference type="Pfam" id="PF22960">
    <property type="entry name" value="WHD_UBR1"/>
    <property type="match status" value="1"/>
</dbReference>
<feature type="zinc finger region" description="UBR-type" evidence="9">
    <location>
        <begin position="81"/>
        <end position="152"/>
    </location>
</feature>
<evidence type="ECO:0000256" key="6">
    <source>
        <dbReference type="ARBA" id="ARBA00022786"/>
    </source>
</evidence>
<dbReference type="GO" id="GO:0000151">
    <property type="term" value="C:ubiquitin ligase complex"/>
    <property type="evidence" value="ECO:0007669"/>
    <property type="project" value="TreeGrafter"/>
</dbReference>
<keyword evidence="5 10" id="KW-0863">Zinc-finger</keyword>
<keyword evidence="14" id="KW-1185">Reference proteome</keyword>
<reference evidence="13 14" key="1">
    <citation type="submission" date="2015-12" db="EMBL/GenBank/DDBJ databases">
        <title>The genome of Folsomia candida.</title>
        <authorList>
            <person name="Faddeeva A."/>
            <person name="Derks M.F."/>
            <person name="Anvar Y."/>
            <person name="Smit S."/>
            <person name="Van Straalen N."/>
            <person name="Roelofs D."/>
        </authorList>
    </citation>
    <scope>NUCLEOTIDE SEQUENCE [LARGE SCALE GENOMIC DNA]</scope>
    <source>
        <strain evidence="13 14">VU population</strain>
        <tissue evidence="13">Whole body</tissue>
    </source>
</reference>
<keyword evidence="4 10" id="KW-0479">Metal-binding</keyword>
<keyword evidence="7 10" id="KW-0862">Zinc</keyword>
<protein>
    <recommendedName>
        <fullName evidence="10">E3 ubiquitin-protein ligase</fullName>
        <ecNumber evidence="10">2.3.2.27</ecNumber>
    </recommendedName>
</protein>
<dbReference type="SMART" id="SM00396">
    <property type="entry name" value="ZnF_UBR1"/>
    <property type="match status" value="1"/>
</dbReference>
<dbReference type="STRING" id="158441.A0A226E360"/>
<dbReference type="InterPro" id="IPR039164">
    <property type="entry name" value="UBR1-like"/>
</dbReference>
<dbReference type="GO" id="GO:0071596">
    <property type="term" value="P:ubiquitin-dependent protein catabolic process via the N-end rule pathway"/>
    <property type="evidence" value="ECO:0007669"/>
    <property type="project" value="UniProtKB-UniRule"/>
</dbReference>
<dbReference type="GO" id="GO:0061630">
    <property type="term" value="F:ubiquitin protein ligase activity"/>
    <property type="evidence" value="ECO:0007669"/>
    <property type="project" value="UniProtKB-UniRule"/>
</dbReference>
<dbReference type="EMBL" id="LNIX01000007">
    <property type="protein sequence ID" value="OXA52172.1"/>
    <property type="molecule type" value="Genomic_DNA"/>
</dbReference>
<dbReference type="GO" id="GO:0005737">
    <property type="term" value="C:cytoplasm"/>
    <property type="evidence" value="ECO:0007669"/>
    <property type="project" value="TreeGrafter"/>
</dbReference>
<evidence type="ECO:0000256" key="4">
    <source>
        <dbReference type="ARBA" id="ARBA00022723"/>
    </source>
</evidence>
<evidence type="ECO:0000256" key="2">
    <source>
        <dbReference type="ARBA" id="ARBA00004906"/>
    </source>
</evidence>
<evidence type="ECO:0000256" key="1">
    <source>
        <dbReference type="ARBA" id="ARBA00000900"/>
    </source>
</evidence>
<dbReference type="InterPro" id="IPR055194">
    <property type="entry name" value="UBR1-like_WH"/>
</dbReference>